<dbReference type="Proteomes" id="UP001060085">
    <property type="component" value="Linkage Group LG03"/>
</dbReference>
<evidence type="ECO:0000313" key="2">
    <source>
        <dbReference type="Proteomes" id="UP001060085"/>
    </source>
</evidence>
<sequence length="105" mass="12454">MDFPRNKTWVVPSVPRKYITSLRRLRRIGCRDRKSVLMPVISDVFSTTYHILCRRHIDHNVLAKLTKLTKDEEVASQFVNGLWKKLLNEIDEQEYLQKLDALKTK</sequence>
<keyword evidence="2" id="KW-1185">Reference proteome</keyword>
<proteinExistence type="predicted"/>
<name>A0ACC0BLP7_CATRO</name>
<gene>
    <name evidence="1" type="ORF">M9H77_13858</name>
</gene>
<protein>
    <submittedName>
        <fullName evidence="1">Uncharacterized protein</fullName>
    </submittedName>
</protein>
<accession>A0ACC0BLP7</accession>
<reference evidence="2" key="1">
    <citation type="journal article" date="2023" name="Nat. Plants">
        <title>Single-cell RNA sequencing provides a high-resolution roadmap for understanding the multicellular compartmentation of specialized metabolism.</title>
        <authorList>
            <person name="Sun S."/>
            <person name="Shen X."/>
            <person name="Li Y."/>
            <person name="Li Y."/>
            <person name="Wang S."/>
            <person name="Li R."/>
            <person name="Zhang H."/>
            <person name="Shen G."/>
            <person name="Guo B."/>
            <person name="Wei J."/>
            <person name="Xu J."/>
            <person name="St-Pierre B."/>
            <person name="Chen S."/>
            <person name="Sun C."/>
        </authorList>
    </citation>
    <scope>NUCLEOTIDE SEQUENCE [LARGE SCALE GENOMIC DNA]</scope>
</reference>
<comment type="caution">
    <text evidence="1">The sequence shown here is derived from an EMBL/GenBank/DDBJ whole genome shotgun (WGS) entry which is preliminary data.</text>
</comment>
<dbReference type="EMBL" id="CM044703">
    <property type="protein sequence ID" value="KAI5673494.1"/>
    <property type="molecule type" value="Genomic_DNA"/>
</dbReference>
<evidence type="ECO:0000313" key="1">
    <source>
        <dbReference type="EMBL" id="KAI5673494.1"/>
    </source>
</evidence>
<organism evidence="1 2">
    <name type="scientific">Catharanthus roseus</name>
    <name type="common">Madagascar periwinkle</name>
    <name type="synonym">Vinca rosea</name>
    <dbReference type="NCBI Taxonomy" id="4058"/>
    <lineage>
        <taxon>Eukaryota</taxon>
        <taxon>Viridiplantae</taxon>
        <taxon>Streptophyta</taxon>
        <taxon>Embryophyta</taxon>
        <taxon>Tracheophyta</taxon>
        <taxon>Spermatophyta</taxon>
        <taxon>Magnoliopsida</taxon>
        <taxon>eudicotyledons</taxon>
        <taxon>Gunneridae</taxon>
        <taxon>Pentapetalae</taxon>
        <taxon>asterids</taxon>
        <taxon>lamiids</taxon>
        <taxon>Gentianales</taxon>
        <taxon>Apocynaceae</taxon>
        <taxon>Rauvolfioideae</taxon>
        <taxon>Vinceae</taxon>
        <taxon>Catharanthinae</taxon>
        <taxon>Catharanthus</taxon>
    </lineage>
</organism>